<comment type="caution">
    <text evidence="1">The sequence shown here is derived from an EMBL/GenBank/DDBJ whole genome shotgun (WGS) entry which is preliminary data.</text>
</comment>
<name>A0ABV2HHG7_9HYPH</name>
<proteinExistence type="predicted"/>
<accession>A0ABV2HHG7</accession>
<dbReference type="RefSeq" id="WP_354189996.1">
    <property type="nucleotide sequence ID" value="NZ_JBEPLI010000010.1"/>
</dbReference>
<organism evidence="1 2">
    <name type="scientific">Bartonella silvatica</name>
    <dbReference type="NCBI Taxonomy" id="357760"/>
    <lineage>
        <taxon>Bacteria</taxon>
        <taxon>Pseudomonadati</taxon>
        <taxon>Pseudomonadota</taxon>
        <taxon>Alphaproteobacteria</taxon>
        <taxon>Hyphomicrobiales</taxon>
        <taxon>Bartonellaceae</taxon>
        <taxon>Bartonella</taxon>
    </lineage>
</organism>
<dbReference type="Gene3D" id="6.10.250.2030">
    <property type="match status" value="1"/>
</dbReference>
<keyword evidence="2" id="KW-1185">Reference proteome</keyword>
<gene>
    <name evidence="1" type="ORF">ABID23_001086</name>
</gene>
<protein>
    <submittedName>
        <fullName evidence="1">Uncharacterized protein</fullName>
    </submittedName>
</protein>
<sequence>MSKYFGDGADIFKGIMPTFYVGGKEYHTVADAFGGTDNSIMDL</sequence>
<evidence type="ECO:0000313" key="2">
    <source>
        <dbReference type="Proteomes" id="UP001549086"/>
    </source>
</evidence>
<reference evidence="1 2" key="1">
    <citation type="submission" date="2024-06" db="EMBL/GenBank/DDBJ databases">
        <title>Genomic Encyclopedia of Type Strains, Phase IV (KMG-IV): sequencing the most valuable type-strain genomes for metagenomic binning, comparative biology and taxonomic classification.</title>
        <authorList>
            <person name="Goeker M."/>
        </authorList>
    </citation>
    <scope>NUCLEOTIDE SEQUENCE [LARGE SCALE GENOMIC DNA]</scope>
    <source>
        <strain evidence="1 2">DSM 23649</strain>
    </source>
</reference>
<dbReference type="Proteomes" id="UP001549086">
    <property type="component" value="Unassembled WGS sequence"/>
</dbReference>
<dbReference type="EMBL" id="JBEPLI010000010">
    <property type="protein sequence ID" value="MET3589994.1"/>
    <property type="molecule type" value="Genomic_DNA"/>
</dbReference>
<evidence type="ECO:0000313" key="1">
    <source>
        <dbReference type="EMBL" id="MET3589994.1"/>
    </source>
</evidence>